<name>A0ABP0Z9U7_9ROSI</name>
<evidence type="ECO:0000256" key="2">
    <source>
        <dbReference type="SAM" id="Phobius"/>
    </source>
</evidence>
<proteinExistence type="predicted"/>
<accession>A0ABP0Z9U7</accession>
<keyword evidence="2" id="KW-0812">Transmembrane</keyword>
<evidence type="ECO:0000313" key="3">
    <source>
        <dbReference type="EMBL" id="CAK9329538.1"/>
    </source>
</evidence>
<keyword evidence="4" id="KW-1185">Reference proteome</keyword>
<gene>
    <name evidence="3" type="ORF">CITCOLO1_LOCUS22007</name>
</gene>
<keyword evidence="2" id="KW-1133">Transmembrane helix</keyword>
<feature type="transmembrane region" description="Helical" evidence="2">
    <location>
        <begin position="27"/>
        <end position="47"/>
    </location>
</feature>
<evidence type="ECO:0000313" key="4">
    <source>
        <dbReference type="Proteomes" id="UP001642487"/>
    </source>
</evidence>
<reference evidence="3 4" key="1">
    <citation type="submission" date="2024-03" db="EMBL/GenBank/DDBJ databases">
        <authorList>
            <person name="Gkanogiannis A."/>
            <person name="Becerra Lopez-Lavalle L."/>
        </authorList>
    </citation>
    <scope>NUCLEOTIDE SEQUENCE [LARGE SCALE GENOMIC DNA]</scope>
</reference>
<protein>
    <submittedName>
        <fullName evidence="3">Uncharacterized protein</fullName>
    </submittedName>
</protein>
<evidence type="ECO:0000256" key="1">
    <source>
        <dbReference type="SAM" id="MobiDB-lite"/>
    </source>
</evidence>
<dbReference type="EMBL" id="OZ021743">
    <property type="protein sequence ID" value="CAK9329538.1"/>
    <property type="molecule type" value="Genomic_DNA"/>
</dbReference>
<sequence>MIGGAIGDLEEINVDGRNTTSPKLRRYGALFIMKNFKIFVTVVAFWVTRQMESMLIKTGNQEMTGTREEMESEIEQQADPNELKPLQKMPPGFIRRVRMLNENLKEAEENGWLSEGEEEVK</sequence>
<keyword evidence="2" id="KW-0472">Membrane</keyword>
<feature type="region of interest" description="Disordered" evidence="1">
    <location>
        <begin position="58"/>
        <end position="88"/>
    </location>
</feature>
<dbReference type="Proteomes" id="UP001642487">
    <property type="component" value="Chromosome 9"/>
</dbReference>
<organism evidence="3 4">
    <name type="scientific">Citrullus colocynthis</name>
    <name type="common">colocynth</name>
    <dbReference type="NCBI Taxonomy" id="252529"/>
    <lineage>
        <taxon>Eukaryota</taxon>
        <taxon>Viridiplantae</taxon>
        <taxon>Streptophyta</taxon>
        <taxon>Embryophyta</taxon>
        <taxon>Tracheophyta</taxon>
        <taxon>Spermatophyta</taxon>
        <taxon>Magnoliopsida</taxon>
        <taxon>eudicotyledons</taxon>
        <taxon>Gunneridae</taxon>
        <taxon>Pentapetalae</taxon>
        <taxon>rosids</taxon>
        <taxon>fabids</taxon>
        <taxon>Cucurbitales</taxon>
        <taxon>Cucurbitaceae</taxon>
        <taxon>Benincaseae</taxon>
        <taxon>Citrullus</taxon>
    </lineage>
</organism>